<name>A0A518GNT3_9PLAN</name>
<dbReference type="InterPro" id="IPR043595">
    <property type="entry name" value="FaeB/C/D"/>
</dbReference>
<gene>
    <name evidence="8" type="ORF">Spb1_22240</name>
</gene>
<dbReference type="GO" id="GO:0005576">
    <property type="term" value="C:extracellular region"/>
    <property type="evidence" value="ECO:0007669"/>
    <property type="project" value="UniProtKB-SubCell"/>
</dbReference>
<evidence type="ECO:0000313" key="8">
    <source>
        <dbReference type="EMBL" id="QDV30295.1"/>
    </source>
</evidence>
<evidence type="ECO:0000256" key="2">
    <source>
        <dbReference type="ARBA" id="ARBA00022525"/>
    </source>
</evidence>
<evidence type="ECO:0000256" key="3">
    <source>
        <dbReference type="ARBA" id="ARBA00022651"/>
    </source>
</evidence>
<keyword evidence="5" id="KW-0378">Hydrolase</keyword>
<dbReference type="RefSeq" id="WP_186377515.1">
    <property type="nucleotide sequence ID" value="NZ_CP036299.1"/>
</dbReference>
<protein>
    <submittedName>
        <fullName evidence="8">Esterase PHB depolymerase</fullName>
    </submittedName>
</protein>
<dbReference type="PANTHER" id="PTHR38050:SF2">
    <property type="entry name" value="FERULOYL ESTERASE C-RELATED"/>
    <property type="match status" value="1"/>
</dbReference>
<dbReference type="Gene3D" id="3.40.50.1820">
    <property type="entry name" value="alpha/beta hydrolase"/>
    <property type="match status" value="1"/>
</dbReference>
<dbReference type="Pfam" id="PF00756">
    <property type="entry name" value="Esterase"/>
    <property type="match status" value="1"/>
</dbReference>
<accession>A0A518GNT3</accession>
<keyword evidence="4" id="KW-0732">Signal</keyword>
<comment type="subcellular location">
    <subcellularLocation>
        <location evidence="1">Secreted</location>
    </subcellularLocation>
</comment>
<proteinExistence type="predicted"/>
<dbReference type="InterPro" id="IPR029058">
    <property type="entry name" value="AB_hydrolase_fold"/>
</dbReference>
<evidence type="ECO:0000313" key="9">
    <source>
        <dbReference type="Proteomes" id="UP000315349"/>
    </source>
</evidence>
<evidence type="ECO:0000256" key="6">
    <source>
        <dbReference type="ARBA" id="ARBA00023277"/>
    </source>
</evidence>
<keyword evidence="9" id="KW-1185">Reference proteome</keyword>
<evidence type="ECO:0000256" key="4">
    <source>
        <dbReference type="ARBA" id="ARBA00022729"/>
    </source>
</evidence>
<sequence length="311" mass="33492">MRTLYILIFLASSLGVLPRVVVAADMLGPGDHTRTLTVGDLKRNYLVHIPPKYDSKKPTPVVMAFHGGGGNADSMIVFSGLNKKSDEAGFIVVYSSGTGRLERILTFNGGNCCGYAMNNKIDDVEFTRQLLDDLAKSANIDPKRVFATGMSNGGIMSYLLASELSDRIAAIAPVGGPMGTDTCKPKRPVSVIHFHGTDDEHAPFKGGKGKGPSGTDFYSVEHSIQAWVKANGCEKEPVITNFPDTAKDGTSITRKTYGSGKDGAEVVLIEIEGGGHTWPGQEPRLKALGKSTKNISANDLMWEFFEKHPMK</sequence>
<organism evidence="8 9">
    <name type="scientific">Planctopirus ephydatiae</name>
    <dbReference type="NCBI Taxonomy" id="2528019"/>
    <lineage>
        <taxon>Bacteria</taxon>
        <taxon>Pseudomonadati</taxon>
        <taxon>Planctomycetota</taxon>
        <taxon>Planctomycetia</taxon>
        <taxon>Planctomycetales</taxon>
        <taxon>Planctomycetaceae</taxon>
        <taxon>Planctopirus</taxon>
    </lineage>
</organism>
<dbReference type="InterPro" id="IPR000801">
    <property type="entry name" value="Esterase-like"/>
</dbReference>
<dbReference type="Proteomes" id="UP000315349">
    <property type="component" value="Chromosome"/>
</dbReference>
<dbReference type="SUPFAM" id="SSF53474">
    <property type="entry name" value="alpha/beta-Hydrolases"/>
    <property type="match status" value="1"/>
</dbReference>
<reference evidence="8 9" key="1">
    <citation type="submission" date="2019-02" db="EMBL/GenBank/DDBJ databases">
        <title>Deep-cultivation of Planctomycetes and their phenomic and genomic characterization uncovers novel biology.</title>
        <authorList>
            <person name="Wiegand S."/>
            <person name="Jogler M."/>
            <person name="Boedeker C."/>
            <person name="Pinto D."/>
            <person name="Vollmers J."/>
            <person name="Rivas-Marin E."/>
            <person name="Kohn T."/>
            <person name="Peeters S.H."/>
            <person name="Heuer A."/>
            <person name="Rast P."/>
            <person name="Oberbeckmann S."/>
            <person name="Bunk B."/>
            <person name="Jeske O."/>
            <person name="Meyerdierks A."/>
            <person name="Storesund J.E."/>
            <person name="Kallscheuer N."/>
            <person name="Luecker S."/>
            <person name="Lage O.M."/>
            <person name="Pohl T."/>
            <person name="Merkel B.J."/>
            <person name="Hornburger P."/>
            <person name="Mueller R.-W."/>
            <person name="Bruemmer F."/>
            <person name="Labrenz M."/>
            <person name="Spormann A.M."/>
            <person name="Op den Camp H."/>
            <person name="Overmann J."/>
            <person name="Amann R."/>
            <person name="Jetten M.S.M."/>
            <person name="Mascher T."/>
            <person name="Medema M.H."/>
            <person name="Devos D.P."/>
            <person name="Kaster A.-K."/>
            <person name="Ovreas L."/>
            <person name="Rohde M."/>
            <person name="Galperin M.Y."/>
            <person name="Jogler C."/>
        </authorList>
    </citation>
    <scope>NUCLEOTIDE SEQUENCE [LARGE SCALE GENOMIC DNA]</scope>
    <source>
        <strain evidence="8 9">Spb1</strain>
    </source>
</reference>
<dbReference type="GO" id="GO:0045493">
    <property type="term" value="P:xylan catabolic process"/>
    <property type="evidence" value="ECO:0007669"/>
    <property type="project" value="UniProtKB-KW"/>
</dbReference>
<keyword evidence="7" id="KW-0624">Polysaccharide degradation</keyword>
<keyword evidence="3" id="KW-0858">Xylan degradation</keyword>
<dbReference type="KEGG" id="peh:Spb1_22240"/>
<dbReference type="GO" id="GO:0030600">
    <property type="term" value="F:feruloyl esterase activity"/>
    <property type="evidence" value="ECO:0007669"/>
    <property type="project" value="InterPro"/>
</dbReference>
<dbReference type="PANTHER" id="PTHR38050">
    <property type="match status" value="1"/>
</dbReference>
<dbReference type="AlphaFoldDB" id="A0A518GNT3"/>
<evidence type="ECO:0000256" key="7">
    <source>
        <dbReference type="ARBA" id="ARBA00023326"/>
    </source>
</evidence>
<evidence type="ECO:0000256" key="5">
    <source>
        <dbReference type="ARBA" id="ARBA00022801"/>
    </source>
</evidence>
<keyword evidence="2" id="KW-0964">Secreted</keyword>
<evidence type="ECO:0000256" key="1">
    <source>
        <dbReference type="ARBA" id="ARBA00004613"/>
    </source>
</evidence>
<keyword evidence="6" id="KW-0119">Carbohydrate metabolism</keyword>
<dbReference type="EMBL" id="CP036299">
    <property type="protein sequence ID" value="QDV30295.1"/>
    <property type="molecule type" value="Genomic_DNA"/>
</dbReference>